<proteinExistence type="predicted"/>
<organism evidence="2 3">
    <name type="scientific">Yanshouia hominis</name>
    <dbReference type="NCBI Taxonomy" id="2763673"/>
    <lineage>
        <taxon>Bacteria</taxon>
        <taxon>Bacillati</taxon>
        <taxon>Bacillota</taxon>
        <taxon>Clostridia</taxon>
        <taxon>Eubacteriales</taxon>
        <taxon>Oscillospiraceae</taxon>
        <taxon>Yanshouia</taxon>
    </lineage>
</organism>
<keyword evidence="1" id="KW-0812">Transmembrane</keyword>
<sequence length="77" mass="8203">MPKHLLSNTTISKVISFFAWATLIIGILVAAILIFSAGLDITWISALIAVSSLIGSVTASFLMLAIARILENTSVRD</sequence>
<name>A0ABR7NN32_9FIRM</name>
<keyword evidence="1" id="KW-0472">Membrane</keyword>
<accession>A0ABR7NN32</accession>
<keyword evidence="1" id="KW-1133">Transmembrane helix</keyword>
<gene>
    <name evidence="2" type="ORF">H8717_15635</name>
</gene>
<keyword evidence="3" id="KW-1185">Reference proteome</keyword>
<protein>
    <submittedName>
        <fullName evidence="2">Uncharacterized protein</fullName>
    </submittedName>
</protein>
<comment type="caution">
    <text evidence="2">The sequence shown here is derived from an EMBL/GenBank/DDBJ whole genome shotgun (WGS) entry which is preliminary data.</text>
</comment>
<evidence type="ECO:0000256" key="1">
    <source>
        <dbReference type="SAM" id="Phobius"/>
    </source>
</evidence>
<dbReference type="RefSeq" id="WP_262401163.1">
    <property type="nucleotide sequence ID" value="NZ_JACRTB010000054.1"/>
</dbReference>
<evidence type="ECO:0000313" key="2">
    <source>
        <dbReference type="EMBL" id="MBC8577817.1"/>
    </source>
</evidence>
<dbReference type="EMBL" id="JACRTB010000054">
    <property type="protein sequence ID" value="MBC8577817.1"/>
    <property type="molecule type" value="Genomic_DNA"/>
</dbReference>
<dbReference type="Proteomes" id="UP000658131">
    <property type="component" value="Unassembled WGS sequence"/>
</dbReference>
<feature type="transmembrane region" description="Helical" evidence="1">
    <location>
        <begin position="41"/>
        <end position="67"/>
    </location>
</feature>
<feature type="transmembrane region" description="Helical" evidence="1">
    <location>
        <begin position="12"/>
        <end position="35"/>
    </location>
</feature>
<reference evidence="2 3" key="1">
    <citation type="submission" date="2020-08" db="EMBL/GenBank/DDBJ databases">
        <title>Genome public.</title>
        <authorList>
            <person name="Liu C."/>
            <person name="Sun Q."/>
        </authorList>
    </citation>
    <scope>NUCLEOTIDE SEQUENCE [LARGE SCALE GENOMIC DNA]</scope>
    <source>
        <strain evidence="2 3">BX1</strain>
    </source>
</reference>
<evidence type="ECO:0000313" key="3">
    <source>
        <dbReference type="Proteomes" id="UP000658131"/>
    </source>
</evidence>